<dbReference type="EMBL" id="CP000360">
    <property type="protein sequence ID" value="ABF39887.1"/>
    <property type="molecule type" value="Genomic_DNA"/>
</dbReference>
<proteinExistence type="predicted"/>
<sequence length="120" mass="13301">MRRTPLMTLLVIMAPVLFLAATNTINANSVQQIDINAHRFSYEPKEITIKKGHPVTLVFHSQDVSHGFVSEEFRVKTDIPKRGVSKVTFTPQNAGDFVGKCAHFCGAGHGEMQLTIHVVE</sequence>
<accession>Q1ITB3</accession>
<dbReference type="InterPro" id="IPR028096">
    <property type="entry name" value="EfeO_Cupredoxin"/>
</dbReference>
<protein>
    <submittedName>
        <fullName evidence="6">Cytochrome c oxidase, subunit II</fullName>
    </submittedName>
</protein>
<dbReference type="PROSITE" id="PS50857">
    <property type="entry name" value="COX2_CUA"/>
    <property type="match status" value="1"/>
</dbReference>
<keyword evidence="2" id="KW-0479">Metal-binding</keyword>
<dbReference type="EnsemblBacteria" id="ABF39887">
    <property type="protein sequence ID" value="ABF39887"/>
    <property type="gene ID" value="Acid345_0884"/>
</dbReference>
<dbReference type="PROSITE" id="PS00078">
    <property type="entry name" value="COX2"/>
    <property type="match status" value="1"/>
</dbReference>
<dbReference type="GO" id="GO:0005507">
    <property type="term" value="F:copper ion binding"/>
    <property type="evidence" value="ECO:0007669"/>
    <property type="project" value="InterPro"/>
</dbReference>
<reference evidence="6 7" key="1">
    <citation type="journal article" date="2009" name="Appl. Environ. Microbiol.">
        <title>Three genomes from the phylum Acidobacteria provide insight into the lifestyles of these microorganisms in soils.</title>
        <authorList>
            <person name="Ward N.L."/>
            <person name="Challacombe J.F."/>
            <person name="Janssen P.H."/>
            <person name="Henrissat B."/>
            <person name="Coutinho P.M."/>
            <person name="Wu M."/>
            <person name="Xie G."/>
            <person name="Haft D.H."/>
            <person name="Sait M."/>
            <person name="Badger J."/>
            <person name="Barabote R.D."/>
            <person name="Bradley B."/>
            <person name="Brettin T.S."/>
            <person name="Brinkac L.M."/>
            <person name="Bruce D."/>
            <person name="Creasy T."/>
            <person name="Daugherty S.C."/>
            <person name="Davidsen T.M."/>
            <person name="DeBoy R.T."/>
            <person name="Detter J.C."/>
            <person name="Dodson R.J."/>
            <person name="Durkin A.S."/>
            <person name="Ganapathy A."/>
            <person name="Gwinn-Giglio M."/>
            <person name="Han C.S."/>
            <person name="Khouri H."/>
            <person name="Kiss H."/>
            <person name="Kothari S.P."/>
            <person name="Madupu R."/>
            <person name="Nelson K.E."/>
            <person name="Nelson W.C."/>
            <person name="Paulsen I."/>
            <person name="Penn K."/>
            <person name="Ren Q."/>
            <person name="Rosovitz M.J."/>
            <person name="Selengut J.D."/>
            <person name="Shrivastava S."/>
            <person name="Sullivan S.A."/>
            <person name="Tapia R."/>
            <person name="Thompson L.S."/>
            <person name="Watkins K.L."/>
            <person name="Yang Q."/>
            <person name="Yu C."/>
            <person name="Zafar N."/>
            <person name="Zhou L."/>
            <person name="Kuske C.R."/>
        </authorList>
    </citation>
    <scope>NUCLEOTIDE SEQUENCE [LARGE SCALE GENOMIC DNA]</scope>
    <source>
        <strain evidence="6 7">Ellin345</strain>
    </source>
</reference>
<dbReference type="HOGENOM" id="CLU_163365_0_0_0"/>
<evidence type="ECO:0000313" key="7">
    <source>
        <dbReference type="Proteomes" id="UP000002432"/>
    </source>
</evidence>
<evidence type="ECO:0000256" key="2">
    <source>
        <dbReference type="ARBA" id="ARBA00022723"/>
    </source>
</evidence>
<dbReference type="KEGG" id="aba:Acid345_0884"/>
<dbReference type="eggNOG" id="COG1622">
    <property type="taxonomic scope" value="Bacteria"/>
</dbReference>
<evidence type="ECO:0000256" key="3">
    <source>
        <dbReference type="ARBA" id="ARBA00023008"/>
    </source>
</evidence>
<dbReference type="OrthoDB" id="279535at2"/>
<keyword evidence="7" id="KW-1185">Reference proteome</keyword>
<comment type="subcellular location">
    <subcellularLocation>
        <location evidence="1">Cell envelope</location>
    </subcellularLocation>
</comment>
<name>Q1ITB3_KORVE</name>
<evidence type="ECO:0000259" key="5">
    <source>
        <dbReference type="PROSITE" id="PS50857"/>
    </source>
</evidence>
<keyword evidence="3" id="KW-0186">Copper</keyword>
<evidence type="ECO:0000313" key="6">
    <source>
        <dbReference type="EMBL" id="ABF39887.1"/>
    </source>
</evidence>
<dbReference type="GO" id="GO:0016020">
    <property type="term" value="C:membrane"/>
    <property type="evidence" value="ECO:0007669"/>
    <property type="project" value="InterPro"/>
</dbReference>
<dbReference type="GO" id="GO:0030313">
    <property type="term" value="C:cell envelope"/>
    <property type="evidence" value="ECO:0007669"/>
    <property type="project" value="UniProtKB-SubCell"/>
</dbReference>
<dbReference type="SUPFAM" id="SSF49503">
    <property type="entry name" value="Cupredoxins"/>
    <property type="match status" value="1"/>
</dbReference>
<dbReference type="InterPro" id="IPR001505">
    <property type="entry name" value="Copper_CuA"/>
</dbReference>
<dbReference type="InterPro" id="IPR008972">
    <property type="entry name" value="Cupredoxin"/>
</dbReference>
<feature type="signal peptide" evidence="4">
    <location>
        <begin position="1"/>
        <end position="20"/>
    </location>
</feature>
<dbReference type="Proteomes" id="UP000002432">
    <property type="component" value="Chromosome"/>
</dbReference>
<dbReference type="STRING" id="204669.Acid345_0884"/>
<feature type="chain" id="PRO_5004191968" evidence="4">
    <location>
        <begin position="21"/>
        <end position="120"/>
    </location>
</feature>
<dbReference type="Gene3D" id="2.60.40.420">
    <property type="entry name" value="Cupredoxins - blue copper proteins"/>
    <property type="match status" value="1"/>
</dbReference>
<keyword evidence="4" id="KW-0732">Signal</keyword>
<organism evidence="6 7">
    <name type="scientific">Koribacter versatilis (strain Ellin345)</name>
    <dbReference type="NCBI Taxonomy" id="204669"/>
    <lineage>
        <taxon>Bacteria</taxon>
        <taxon>Pseudomonadati</taxon>
        <taxon>Acidobacteriota</taxon>
        <taxon>Terriglobia</taxon>
        <taxon>Terriglobales</taxon>
        <taxon>Candidatus Korobacteraceae</taxon>
        <taxon>Candidatus Korobacter</taxon>
    </lineage>
</organism>
<dbReference type="InterPro" id="IPR002429">
    <property type="entry name" value="CcO_II-like_C"/>
</dbReference>
<dbReference type="PANTHER" id="PTHR42838">
    <property type="entry name" value="CYTOCHROME C OXIDASE SUBUNIT II"/>
    <property type="match status" value="1"/>
</dbReference>
<feature type="domain" description="Cytochrome oxidase subunit II copper A binding" evidence="5">
    <location>
        <begin position="28"/>
        <end position="120"/>
    </location>
</feature>
<dbReference type="InterPro" id="IPR051403">
    <property type="entry name" value="NosZ/Cyto_c_oxidase_sub2"/>
</dbReference>
<dbReference type="AlphaFoldDB" id="Q1ITB3"/>
<dbReference type="PANTHER" id="PTHR42838:SF2">
    <property type="entry name" value="NITROUS-OXIDE REDUCTASE"/>
    <property type="match status" value="1"/>
</dbReference>
<gene>
    <name evidence="6" type="ordered locus">Acid345_0884</name>
</gene>
<evidence type="ECO:0000256" key="1">
    <source>
        <dbReference type="ARBA" id="ARBA00004196"/>
    </source>
</evidence>
<dbReference type="GO" id="GO:0004129">
    <property type="term" value="F:cytochrome-c oxidase activity"/>
    <property type="evidence" value="ECO:0007669"/>
    <property type="project" value="InterPro"/>
</dbReference>
<evidence type="ECO:0000256" key="4">
    <source>
        <dbReference type="SAM" id="SignalP"/>
    </source>
</evidence>
<dbReference type="Pfam" id="PF13473">
    <property type="entry name" value="Cupredoxin_1"/>
    <property type="match status" value="1"/>
</dbReference>